<gene>
    <name evidence="2" type="ORF">NDU88_008103</name>
</gene>
<evidence type="ECO:0000256" key="1">
    <source>
        <dbReference type="SAM" id="MobiDB-lite"/>
    </source>
</evidence>
<accession>A0AAV7VUI0</accession>
<reference evidence="2" key="1">
    <citation type="journal article" date="2022" name="bioRxiv">
        <title>Sequencing and chromosome-scale assembly of the giantPleurodeles waltlgenome.</title>
        <authorList>
            <person name="Brown T."/>
            <person name="Elewa A."/>
            <person name="Iarovenko S."/>
            <person name="Subramanian E."/>
            <person name="Araus A.J."/>
            <person name="Petzold A."/>
            <person name="Susuki M."/>
            <person name="Suzuki K.-i.T."/>
            <person name="Hayashi T."/>
            <person name="Toyoda A."/>
            <person name="Oliveira C."/>
            <person name="Osipova E."/>
            <person name="Leigh N.D."/>
            <person name="Simon A."/>
            <person name="Yun M.H."/>
        </authorList>
    </citation>
    <scope>NUCLEOTIDE SEQUENCE</scope>
    <source>
        <strain evidence="2">20211129_DDA</strain>
        <tissue evidence="2">Liver</tissue>
    </source>
</reference>
<name>A0AAV7VUI0_PLEWA</name>
<proteinExistence type="predicted"/>
<dbReference type="Proteomes" id="UP001066276">
    <property type="component" value="Chromosome 2_1"/>
</dbReference>
<protein>
    <submittedName>
        <fullName evidence="2">Uncharacterized protein</fullName>
    </submittedName>
</protein>
<dbReference type="AlphaFoldDB" id="A0AAV7VUI0"/>
<feature type="compositionally biased region" description="Low complexity" evidence="1">
    <location>
        <begin position="56"/>
        <end position="79"/>
    </location>
</feature>
<sequence length="155" mass="16888">MWGHSRPSRVDRAGCLHPRGRPPKRWGYGTSTRKNDEEMCSACGPLPDPEAPLIWRRGTPTMRPGARPGPPRQGQVRLGQHIRVPSRRPTQRSPGQRWRANGSLLRRQHPSHGGVCGTVGHSATPKQHQPAIPGASRLPPDSIPSGPIAATPLCQ</sequence>
<comment type="caution">
    <text evidence="2">The sequence shown here is derived from an EMBL/GenBank/DDBJ whole genome shotgun (WGS) entry which is preliminary data.</text>
</comment>
<keyword evidence="3" id="KW-1185">Reference proteome</keyword>
<evidence type="ECO:0000313" key="3">
    <source>
        <dbReference type="Proteomes" id="UP001066276"/>
    </source>
</evidence>
<organism evidence="2 3">
    <name type="scientific">Pleurodeles waltl</name>
    <name type="common">Iberian ribbed newt</name>
    <dbReference type="NCBI Taxonomy" id="8319"/>
    <lineage>
        <taxon>Eukaryota</taxon>
        <taxon>Metazoa</taxon>
        <taxon>Chordata</taxon>
        <taxon>Craniata</taxon>
        <taxon>Vertebrata</taxon>
        <taxon>Euteleostomi</taxon>
        <taxon>Amphibia</taxon>
        <taxon>Batrachia</taxon>
        <taxon>Caudata</taxon>
        <taxon>Salamandroidea</taxon>
        <taxon>Salamandridae</taxon>
        <taxon>Pleurodelinae</taxon>
        <taxon>Pleurodeles</taxon>
    </lineage>
</organism>
<evidence type="ECO:0000313" key="2">
    <source>
        <dbReference type="EMBL" id="KAJ1204325.1"/>
    </source>
</evidence>
<feature type="region of interest" description="Disordered" evidence="1">
    <location>
        <begin position="1"/>
        <end position="155"/>
    </location>
</feature>
<dbReference type="EMBL" id="JANPWB010000003">
    <property type="protein sequence ID" value="KAJ1204325.1"/>
    <property type="molecule type" value="Genomic_DNA"/>
</dbReference>